<evidence type="ECO:0000256" key="1">
    <source>
        <dbReference type="ARBA" id="ARBA00001526"/>
    </source>
</evidence>
<gene>
    <name evidence="9" type="ordered locus">Psesu_0578</name>
</gene>
<evidence type="ECO:0000313" key="10">
    <source>
        <dbReference type="Proteomes" id="UP000008632"/>
    </source>
</evidence>
<dbReference type="InterPro" id="IPR000871">
    <property type="entry name" value="Beta-lactam_class-A"/>
</dbReference>
<dbReference type="EC" id="3.5.2.6" evidence="3 6"/>
<comment type="similarity">
    <text evidence="2 6">Belongs to the class-A beta-lactamase family.</text>
</comment>
<dbReference type="NCBIfam" id="NF033103">
    <property type="entry name" value="bla_class_A"/>
    <property type="match status" value="1"/>
</dbReference>
<feature type="signal peptide" evidence="7">
    <location>
        <begin position="1"/>
        <end position="27"/>
    </location>
</feature>
<evidence type="ECO:0000256" key="3">
    <source>
        <dbReference type="ARBA" id="ARBA00012865"/>
    </source>
</evidence>
<dbReference type="GO" id="GO:0030655">
    <property type="term" value="P:beta-lactam antibiotic catabolic process"/>
    <property type="evidence" value="ECO:0007669"/>
    <property type="project" value="InterPro"/>
</dbReference>
<feature type="chain" id="PRO_5003214946" description="Beta-lactamase" evidence="7">
    <location>
        <begin position="28"/>
        <end position="306"/>
    </location>
</feature>
<dbReference type="KEGG" id="psu:Psesu_0578"/>
<dbReference type="GO" id="GO:0008800">
    <property type="term" value="F:beta-lactamase activity"/>
    <property type="evidence" value="ECO:0007669"/>
    <property type="project" value="UniProtKB-UniRule"/>
</dbReference>
<dbReference type="AlphaFoldDB" id="E6WQI7"/>
<feature type="domain" description="Beta-lactamase class A catalytic" evidence="8">
    <location>
        <begin position="59"/>
        <end position="276"/>
    </location>
</feature>
<dbReference type="Gene3D" id="3.40.710.10">
    <property type="entry name" value="DD-peptidase/beta-lactamase superfamily"/>
    <property type="match status" value="1"/>
</dbReference>
<keyword evidence="5 6" id="KW-0046">Antibiotic resistance</keyword>
<comment type="catalytic activity">
    <reaction evidence="1 6">
        <text>a beta-lactam + H2O = a substituted beta-amino acid</text>
        <dbReference type="Rhea" id="RHEA:20401"/>
        <dbReference type="ChEBI" id="CHEBI:15377"/>
        <dbReference type="ChEBI" id="CHEBI:35627"/>
        <dbReference type="ChEBI" id="CHEBI:140347"/>
        <dbReference type="EC" id="3.5.2.6"/>
    </reaction>
</comment>
<dbReference type="Pfam" id="PF13354">
    <property type="entry name" value="Beta-lactamase2"/>
    <property type="match status" value="1"/>
</dbReference>
<reference evidence="9 10" key="1">
    <citation type="submission" date="2011-01" db="EMBL/GenBank/DDBJ databases">
        <title>Complete sequence of Pseudoxanthomonas suwonensis 11-1.</title>
        <authorList>
            <consortium name="US DOE Joint Genome Institute"/>
            <person name="Lucas S."/>
            <person name="Copeland A."/>
            <person name="Lapidus A."/>
            <person name="Cheng J.-F."/>
            <person name="Goodwin L."/>
            <person name="Pitluck S."/>
            <person name="Teshima H."/>
            <person name="Detter J.C."/>
            <person name="Han C."/>
            <person name="Tapia R."/>
            <person name="Land M."/>
            <person name="Hauser L."/>
            <person name="Kyrpides N."/>
            <person name="Ivanova N."/>
            <person name="Ovchinnikova G."/>
            <person name="Siebers A.K."/>
            <person name="Allgaier M."/>
            <person name="Thelen M.P."/>
            <person name="Hugenholtz P."/>
            <person name="Gladden J."/>
            <person name="Woyke T."/>
        </authorList>
    </citation>
    <scope>NUCLEOTIDE SEQUENCE [LARGE SCALE GENOMIC DNA]</scope>
    <source>
        <strain evidence="10">11-1</strain>
    </source>
</reference>
<evidence type="ECO:0000256" key="6">
    <source>
        <dbReference type="RuleBase" id="RU361140"/>
    </source>
</evidence>
<keyword evidence="10" id="KW-1185">Reference proteome</keyword>
<dbReference type="RefSeq" id="WP_013534266.1">
    <property type="nucleotide sequence ID" value="NC_014924.1"/>
</dbReference>
<dbReference type="OrthoDB" id="9784149at2"/>
<accession>E6WQI7</accession>
<dbReference type="HOGENOM" id="CLU_031960_6_0_6"/>
<keyword evidence="4 6" id="KW-0378">Hydrolase</keyword>
<name>E6WQI7_PSEUU</name>
<dbReference type="InterPro" id="IPR045155">
    <property type="entry name" value="Beta-lactam_cat"/>
</dbReference>
<sequence>MPDRRRFLQSAGLAAASMLVVPAITRAAVPAAGGDAVRARIAAAADFATLEAAAQGRLGVAVLDAGSGRHLGGHRPEERFPMCSTFKAMLSAAVLAQADRGALSLDERLPVGEADIVSHSPVTRRHVGKDVTVRDLCRATMTTSDNGAANLLLGRIGGTAGLTAFLRGIGDRVTRSDRMEPEMNAFAPGDPRDTTSPRAMAGSLARCVLGDVLSPASRMQLADWLVDNGTGDDCLRAGIGPGWRVGDKTGGDGAGTRNDIAVAWPLGQGSPWVVTAYLQGAKVDSPSRDAVLARAGALAAQLVAGR</sequence>
<dbReference type="PROSITE" id="PS00146">
    <property type="entry name" value="BETA_LACTAMASE_A"/>
    <property type="match status" value="1"/>
</dbReference>
<protein>
    <recommendedName>
        <fullName evidence="3 6">Beta-lactamase</fullName>
        <ecNumber evidence="3 6">3.5.2.6</ecNumber>
    </recommendedName>
</protein>
<dbReference type="PANTHER" id="PTHR35333:SF3">
    <property type="entry name" value="BETA-LACTAMASE-TYPE TRANSPEPTIDASE FOLD CONTAINING PROTEIN"/>
    <property type="match status" value="1"/>
</dbReference>
<evidence type="ECO:0000256" key="4">
    <source>
        <dbReference type="ARBA" id="ARBA00022801"/>
    </source>
</evidence>
<organism evidence="9 10">
    <name type="scientific">Pseudoxanthomonas suwonensis (strain 11-1)</name>
    <dbReference type="NCBI Taxonomy" id="743721"/>
    <lineage>
        <taxon>Bacteria</taxon>
        <taxon>Pseudomonadati</taxon>
        <taxon>Pseudomonadota</taxon>
        <taxon>Gammaproteobacteria</taxon>
        <taxon>Lysobacterales</taxon>
        <taxon>Lysobacteraceae</taxon>
        <taxon>Pseudoxanthomonas</taxon>
    </lineage>
</organism>
<dbReference type="InterPro" id="IPR023650">
    <property type="entry name" value="Beta-lactam_class-A_AS"/>
</dbReference>
<keyword evidence="7" id="KW-0732">Signal</keyword>
<dbReference type="InterPro" id="IPR006311">
    <property type="entry name" value="TAT_signal"/>
</dbReference>
<evidence type="ECO:0000256" key="5">
    <source>
        <dbReference type="ARBA" id="ARBA00023251"/>
    </source>
</evidence>
<dbReference type="PROSITE" id="PS51318">
    <property type="entry name" value="TAT"/>
    <property type="match status" value="1"/>
</dbReference>
<dbReference type="EMBL" id="CP002446">
    <property type="protein sequence ID" value="ADV26436.1"/>
    <property type="molecule type" value="Genomic_DNA"/>
</dbReference>
<dbReference type="PRINTS" id="PR00118">
    <property type="entry name" value="BLACTAMASEA"/>
</dbReference>
<dbReference type="eggNOG" id="COG2367">
    <property type="taxonomic scope" value="Bacteria"/>
</dbReference>
<evidence type="ECO:0000256" key="7">
    <source>
        <dbReference type="SAM" id="SignalP"/>
    </source>
</evidence>
<evidence type="ECO:0000259" key="8">
    <source>
        <dbReference type="Pfam" id="PF13354"/>
    </source>
</evidence>
<dbReference type="SUPFAM" id="SSF56601">
    <property type="entry name" value="beta-lactamase/transpeptidase-like"/>
    <property type="match status" value="1"/>
</dbReference>
<evidence type="ECO:0000256" key="2">
    <source>
        <dbReference type="ARBA" id="ARBA00009009"/>
    </source>
</evidence>
<proteinExistence type="inferred from homology"/>
<evidence type="ECO:0000313" key="9">
    <source>
        <dbReference type="EMBL" id="ADV26436.1"/>
    </source>
</evidence>
<dbReference type="STRING" id="743721.Psesu_0578"/>
<dbReference type="InterPro" id="IPR012338">
    <property type="entry name" value="Beta-lactam/transpept-like"/>
</dbReference>
<dbReference type="PANTHER" id="PTHR35333">
    <property type="entry name" value="BETA-LACTAMASE"/>
    <property type="match status" value="1"/>
</dbReference>
<dbReference type="GO" id="GO:0046677">
    <property type="term" value="P:response to antibiotic"/>
    <property type="evidence" value="ECO:0007669"/>
    <property type="project" value="UniProtKB-UniRule"/>
</dbReference>
<dbReference type="Proteomes" id="UP000008632">
    <property type="component" value="Chromosome"/>
</dbReference>